<dbReference type="PANTHER" id="PTHR33734:SF22">
    <property type="entry name" value="MEMBRANE-BOUND LYTIC MUREIN TRANSGLYCOSYLASE D"/>
    <property type="match status" value="1"/>
</dbReference>
<evidence type="ECO:0000313" key="3">
    <source>
        <dbReference type="EMBL" id="NYZ69755.1"/>
    </source>
</evidence>
<dbReference type="Proteomes" id="UP000569732">
    <property type="component" value="Unassembled WGS sequence"/>
</dbReference>
<keyword evidence="4" id="KW-1185">Reference proteome</keyword>
<evidence type="ECO:0000313" key="4">
    <source>
        <dbReference type="Proteomes" id="UP000569732"/>
    </source>
</evidence>
<dbReference type="InterPro" id="IPR018392">
    <property type="entry name" value="LysM"/>
</dbReference>
<dbReference type="EMBL" id="JACCKB010000138">
    <property type="protein sequence ID" value="NYZ69755.1"/>
    <property type="molecule type" value="Genomic_DNA"/>
</dbReference>
<gene>
    <name evidence="3" type="ORF">H0A36_27465</name>
</gene>
<comment type="caution">
    <text evidence="3">The sequence shown here is derived from an EMBL/GenBank/DDBJ whole genome shotgun (WGS) entry which is preliminary data.</text>
</comment>
<dbReference type="SUPFAM" id="SSF54106">
    <property type="entry name" value="LysM domain"/>
    <property type="match status" value="1"/>
</dbReference>
<sequence length="838" mass="92747">MQLHTTRHGDDLSSIAAKYDTTVDDILNYNKHLSNATTLPAGSKVIIPVEAVEFDTDSVSASNPHPKIKKVNPQPDKVPSTPKGPKIEAAESDKQIKNTHPDLVKNDSKPINEISQKIDNREQANPLESEVTQNKTTNQKTQEDCLPCKAKCQIKIGCQHNLRIYEKKPPYYAIVPGNKEKDQNKDGHYCDKINIWLKGSYVPKAIYLDKEIIKKKGADHGGSHFQKEVPYTQSFSIASFESLNLIGLSKMINPPIENYLLYGDCLGAIPIKVHSPDVWELKIGFPAWKSVETGRKSFGSVRPSEADEYEVYRNRRSGTRSTTVSRTRQRAPDGEETNNTQPTTVSGGNQQSQTATGSNEANSTSSTTASSITNTSPNTGGSNTQTDSSTSTTSSSTANTANQQIQTATDSSDTVVQSTSPTTSSSTTTTPSTDEQSQQTQTSSSSSSSHELEANVATDSSANTGTQSHQTTTTDTSSPPSSSSSEGAGESISREVKYNFPPGVELKCNNQTVTLNSLHNLYQVIVAAKNILNIVGYVQSVILSIKPKWGVYVKMSLGFMEGGIHAKWHEKEHQKDHRVYTYFEFGISLKFIKIELEVGIGASISDDVGIQLYLKATGEVSATDLIVFDEPDLNYKKVKKDILFKGAVEFSIGFRAQAKEYFKVEGCFSSGFEIPINAILAPGNDPFFHIKGKLIWTGVKGKLEVSISTGKDSGLLKFDFEEDFIPPKDIAEFNWPDKPQEYNPSFTPSQEIKKIFEEQLTDWWNIKVGKKYIKEDVWLGFNSIKFTEITTKDIVDALVEPIINHPYMLTDKQTIKLIAQKVNEDLDKMGERDWERDY</sequence>
<dbReference type="AlphaFoldDB" id="A0A853IL06"/>
<feature type="region of interest" description="Disordered" evidence="1">
    <location>
        <begin position="58"/>
        <end position="108"/>
    </location>
</feature>
<evidence type="ECO:0000259" key="2">
    <source>
        <dbReference type="PROSITE" id="PS51782"/>
    </source>
</evidence>
<feature type="compositionally biased region" description="Basic and acidic residues" evidence="1">
    <location>
        <begin position="85"/>
        <end position="108"/>
    </location>
</feature>
<dbReference type="Pfam" id="PF01476">
    <property type="entry name" value="LysM"/>
    <property type="match status" value="1"/>
</dbReference>
<dbReference type="SMART" id="SM00257">
    <property type="entry name" value="LysM"/>
    <property type="match status" value="1"/>
</dbReference>
<name>A0A853IL06_9GAMM</name>
<dbReference type="PROSITE" id="PS51782">
    <property type="entry name" value="LYSM"/>
    <property type="match status" value="1"/>
</dbReference>
<organism evidence="3 4">
    <name type="scientific">Spartinivicinus marinus</name>
    <dbReference type="NCBI Taxonomy" id="2994442"/>
    <lineage>
        <taxon>Bacteria</taxon>
        <taxon>Pseudomonadati</taxon>
        <taxon>Pseudomonadota</taxon>
        <taxon>Gammaproteobacteria</taxon>
        <taxon>Oceanospirillales</taxon>
        <taxon>Zooshikellaceae</taxon>
        <taxon>Spartinivicinus</taxon>
    </lineage>
</organism>
<protein>
    <submittedName>
        <fullName evidence="3">LysM peptidoglycan-binding domain-containing protein</fullName>
    </submittedName>
</protein>
<feature type="region of interest" description="Disordered" evidence="1">
    <location>
        <begin position="312"/>
        <end position="492"/>
    </location>
</feature>
<feature type="compositionally biased region" description="Low complexity" evidence="1">
    <location>
        <begin position="354"/>
        <end position="449"/>
    </location>
</feature>
<feature type="compositionally biased region" description="Polar residues" evidence="1">
    <location>
        <begin position="337"/>
        <end position="353"/>
    </location>
</feature>
<dbReference type="RefSeq" id="WP_180571732.1">
    <property type="nucleotide sequence ID" value="NZ_JACCKB010000138.1"/>
</dbReference>
<evidence type="ECO:0000256" key="1">
    <source>
        <dbReference type="SAM" id="MobiDB-lite"/>
    </source>
</evidence>
<dbReference type="InterPro" id="IPR036779">
    <property type="entry name" value="LysM_dom_sf"/>
</dbReference>
<feature type="compositionally biased region" description="Low complexity" evidence="1">
    <location>
        <begin position="464"/>
        <end position="485"/>
    </location>
</feature>
<proteinExistence type="predicted"/>
<reference evidence="3 4" key="1">
    <citation type="submission" date="2020-07" db="EMBL/GenBank/DDBJ databases">
        <title>Endozoicomonas sp. nov., isolated from sediment.</title>
        <authorList>
            <person name="Gu T."/>
        </authorList>
    </citation>
    <scope>NUCLEOTIDE SEQUENCE [LARGE SCALE GENOMIC DNA]</scope>
    <source>
        <strain evidence="3 4">SM1973</strain>
    </source>
</reference>
<accession>A0A853IL06</accession>
<dbReference type="PANTHER" id="PTHR33734">
    <property type="entry name" value="LYSM DOMAIN-CONTAINING GPI-ANCHORED PROTEIN 2"/>
    <property type="match status" value="1"/>
</dbReference>
<feature type="domain" description="LysM" evidence="2">
    <location>
        <begin position="2"/>
        <end position="47"/>
    </location>
</feature>
<dbReference type="Gene3D" id="3.10.350.10">
    <property type="entry name" value="LysM domain"/>
    <property type="match status" value="1"/>
</dbReference>
<feature type="non-terminal residue" evidence="3">
    <location>
        <position position="838"/>
    </location>
</feature>